<sequence length="58" mass="6269">MTADRMMAAIAFLFFAGFLGVIVVSVAHPMLIVVALIGIALAAYDFGTQLARRRSARR</sequence>
<dbReference type="EMBL" id="JAZHFV010000005">
    <property type="protein sequence ID" value="MEX4008684.1"/>
    <property type="molecule type" value="Genomic_DNA"/>
</dbReference>
<feature type="transmembrane region" description="Helical" evidence="1">
    <location>
        <begin position="7"/>
        <end position="24"/>
    </location>
</feature>
<keyword evidence="1" id="KW-1133">Transmembrane helix</keyword>
<evidence type="ECO:0000256" key="1">
    <source>
        <dbReference type="SAM" id="Phobius"/>
    </source>
</evidence>
<gene>
    <name evidence="2" type="ORF">V1479_15325</name>
</gene>
<keyword evidence="3" id="KW-1185">Reference proteome</keyword>
<comment type="caution">
    <text evidence="2">The sequence shown here is derived from an EMBL/GenBank/DDBJ whole genome shotgun (WGS) entry which is preliminary data.</text>
</comment>
<dbReference type="Proteomes" id="UP001559025">
    <property type="component" value="Unassembled WGS sequence"/>
</dbReference>
<dbReference type="RefSeq" id="WP_368803686.1">
    <property type="nucleotide sequence ID" value="NZ_JAZHFV010000005.1"/>
</dbReference>
<evidence type="ECO:0000313" key="2">
    <source>
        <dbReference type="EMBL" id="MEX4008684.1"/>
    </source>
</evidence>
<evidence type="ECO:0000313" key="3">
    <source>
        <dbReference type="Proteomes" id="UP001559025"/>
    </source>
</evidence>
<reference evidence="2 3" key="1">
    <citation type="submission" date="2024-01" db="EMBL/GenBank/DDBJ databases">
        <title>New evidence supports the origin of RcGTA from prophage.</title>
        <authorList>
            <person name="Xu Y."/>
            <person name="Liu B."/>
            <person name="Chen F."/>
        </authorList>
    </citation>
    <scope>NUCLEOTIDE SEQUENCE [LARGE SCALE GENOMIC DNA]</scope>
    <source>
        <strain evidence="2 3">CBW1107-2</strain>
    </source>
</reference>
<organism evidence="2 3">
    <name type="scientific">Neoaquamicrobium sediminum</name>
    <dbReference type="NCBI Taxonomy" id="1849104"/>
    <lineage>
        <taxon>Bacteria</taxon>
        <taxon>Pseudomonadati</taxon>
        <taxon>Pseudomonadota</taxon>
        <taxon>Alphaproteobacteria</taxon>
        <taxon>Hyphomicrobiales</taxon>
        <taxon>Phyllobacteriaceae</taxon>
        <taxon>Neoaquamicrobium</taxon>
    </lineage>
</organism>
<keyword evidence="1" id="KW-0472">Membrane</keyword>
<name>A0ABV3WX97_9HYPH</name>
<accession>A0ABV3WX97</accession>
<proteinExistence type="predicted"/>
<feature type="transmembrane region" description="Helical" evidence="1">
    <location>
        <begin position="30"/>
        <end position="48"/>
    </location>
</feature>
<keyword evidence="1" id="KW-0812">Transmembrane</keyword>
<protein>
    <submittedName>
        <fullName evidence="2">Uncharacterized protein</fullName>
    </submittedName>
</protein>